<dbReference type="EMBL" id="WISR01000059">
    <property type="protein sequence ID" value="MQW32385.1"/>
    <property type="molecule type" value="Genomic_DNA"/>
</dbReference>
<dbReference type="Proteomes" id="UP000429484">
    <property type="component" value="Unassembled WGS sequence"/>
</dbReference>
<accession>A0AAW9TMW8</accession>
<name>A0AAW9TMW8_RHIML</name>
<gene>
    <name evidence="1" type="ORF">GHK53_06030</name>
</gene>
<comment type="caution">
    <text evidence="1">The sequence shown here is derived from an EMBL/GenBank/DDBJ whole genome shotgun (WGS) entry which is preliminary data.</text>
</comment>
<evidence type="ECO:0000313" key="1">
    <source>
        <dbReference type="EMBL" id="MQW32385.1"/>
    </source>
</evidence>
<dbReference type="AlphaFoldDB" id="A0AAW9TMW8"/>
<sequence>MSELAVDAGLFLIALAAATILLMQSEAGGPARCRLHALAAPRHREPRQRPRSVVNWLIDRDRERFRQKRWFPVSDAGLRAARSTGIHRYGKWSLLLSWMAIIGDPLTVAAAS</sequence>
<proteinExistence type="predicted"/>
<protein>
    <submittedName>
        <fullName evidence="1">DedA family protein</fullName>
    </submittedName>
</protein>
<reference evidence="1 2" key="1">
    <citation type="journal article" date="2013" name="Genome Biol.">
        <title>Comparative genomics of the core and accessory genomes of 48 Sinorhizobium strains comprising five genospecies.</title>
        <authorList>
            <person name="Sugawara M."/>
            <person name="Epstein B."/>
            <person name="Badgley B.D."/>
            <person name="Unno T."/>
            <person name="Xu L."/>
            <person name="Reese J."/>
            <person name="Gyaneshwar P."/>
            <person name="Denny R."/>
            <person name="Mudge J."/>
            <person name="Bharti A.K."/>
            <person name="Farmer A.D."/>
            <person name="May G.D."/>
            <person name="Woodward J.E."/>
            <person name="Medigue C."/>
            <person name="Vallenet D."/>
            <person name="Lajus A."/>
            <person name="Rouy Z."/>
            <person name="Martinez-Vaz B."/>
            <person name="Tiffin P."/>
            <person name="Young N.D."/>
            <person name="Sadowsky M.J."/>
        </authorList>
    </citation>
    <scope>NUCLEOTIDE SEQUENCE [LARGE SCALE GENOMIC DNA]</scope>
    <source>
        <strain evidence="1 2">N6B1</strain>
    </source>
</reference>
<organism evidence="1 2">
    <name type="scientific">Rhizobium meliloti</name>
    <name type="common">Ensifer meliloti</name>
    <name type="synonym">Sinorhizobium meliloti</name>
    <dbReference type="NCBI Taxonomy" id="382"/>
    <lineage>
        <taxon>Bacteria</taxon>
        <taxon>Pseudomonadati</taxon>
        <taxon>Pseudomonadota</taxon>
        <taxon>Alphaproteobacteria</taxon>
        <taxon>Hyphomicrobiales</taxon>
        <taxon>Rhizobiaceae</taxon>
        <taxon>Sinorhizobium/Ensifer group</taxon>
        <taxon>Sinorhizobium</taxon>
    </lineage>
</organism>
<evidence type="ECO:0000313" key="2">
    <source>
        <dbReference type="Proteomes" id="UP000429484"/>
    </source>
</evidence>